<dbReference type="AlphaFoldDB" id="A0A1G6S394"/>
<evidence type="ECO:0000313" key="3">
    <source>
        <dbReference type="Proteomes" id="UP000199452"/>
    </source>
</evidence>
<dbReference type="InterPro" id="IPR007485">
    <property type="entry name" value="LPS_assembly_LptE"/>
</dbReference>
<accession>A0A1G6S394</accession>
<dbReference type="STRING" id="1640674.SAMN05216323_10857"/>
<keyword evidence="1" id="KW-0732">Signal</keyword>
<keyword evidence="3" id="KW-1185">Reference proteome</keyword>
<organism evidence="2 3">
    <name type="scientific">Williamwhitmania taraxaci</name>
    <dbReference type="NCBI Taxonomy" id="1640674"/>
    <lineage>
        <taxon>Bacteria</taxon>
        <taxon>Pseudomonadati</taxon>
        <taxon>Bacteroidota</taxon>
        <taxon>Bacteroidia</taxon>
        <taxon>Bacteroidales</taxon>
        <taxon>Williamwhitmaniaceae</taxon>
        <taxon>Williamwhitmania</taxon>
    </lineage>
</organism>
<evidence type="ECO:0000313" key="2">
    <source>
        <dbReference type="EMBL" id="SDD10655.1"/>
    </source>
</evidence>
<name>A0A1G6S394_9BACT</name>
<feature type="signal peptide" evidence="1">
    <location>
        <begin position="1"/>
        <end position="27"/>
    </location>
</feature>
<feature type="chain" id="PRO_5011672185" evidence="1">
    <location>
        <begin position="28"/>
        <end position="171"/>
    </location>
</feature>
<evidence type="ECO:0000256" key="1">
    <source>
        <dbReference type="SAM" id="SignalP"/>
    </source>
</evidence>
<proteinExistence type="predicted"/>
<gene>
    <name evidence="2" type="ORF">SAMN05216323_10857</name>
</gene>
<dbReference type="Pfam" id="PF04390">
    <property type="entry name" value="LptE"/>
    <property type="match status" value="1"/>
</dbReference>
<reference evidence="2 3" key="1">
    <citation type="submission" date="2016-09" db="EMBL/GenBank/DDBJ databases">
        <authorList>
            <person name="Capua I."/>
            <person name="De Benedictis P."/>
            <person name="Joannis T."/>
            <person name="Lombin L.H."/>
            <person name="Cattoli G."/>
        </authorList>
    </citation>
    <scope>NUCLEOTIDE SEQUENCE [LARGE SCALE GENOMIC DNA]</scope>
    <source>
        <strain evidence="2 3">A7P-90m</strain>
    </source>
</reference>
<dbReference type="Proteomes" id="UP000199452">
    <property type="component" value="Unassembled WGS sequence"/>
</dbReference>
<dbReference type="GO" id="GO:0019867">
    <property type="term" value="C:outer membrane"/>
    <property type="evidence" value="ECO:0007669"/>
    <property type="project" value="InterPro"/>
</dbReference>
<dbReference type="OrthoDB" id="9790776at2"/>
<dbReference type="PROSITE" id="PS51257">
    <property type="entry name" value="PROKAR_LIPOPROTEIN"/>
    <property type="match status" value="1"/>
</dbReference>
<dbReference type="RefSeq" id="WP_092440673.1">
    <property type="nucleotide sequence ID" value="NZ_FMYP01000085.1"/>
</dbReference>
<dbReference type="GO" id="GO:0043165">
    <property type="term" value="P:Gram-negative-bacterium-type cell outer membrane assembly"/>
    <property type="evidence" value="ECO:0007669"/>
    <property type="project" value="InterPro"/>
</dbReference>
<dbReference type="EMBL" id="FMYP01000085">
    <property type="protein sequence ID" value="SDD10655.1"/>
    <property type="molecule type" value="Genomic_DNA"/>
</dbReference>
<sequence length="171" mass="18759">MNLCKSTVSIVSILALALVTSCSMKYAFNGASISPDTRSVSVQYITNVAPIINPTLSQTLTESIKDRFVSQTSLMVIQSDADLNFEGQITGYTVSPVAIQSDQYASQNRLTITVMVKFTNKKNPELNYNKSFSQYEDFPGAQQLIQVESGLAKTIVDKLVDEIFNAAVANW</sequence>
<protein>
    <submittedName>
        <fullName evidence="2">Lipopolysaccharide-assembly</fullName>
    </submittedName>
</protein>